<dbReference type="SUPFAM" id="SSF103473">
    <property type="entry name" value="MFS general substrate transporter"/>
    <property type="match status" value="1"/>
</dbReference>
<feature type="transmembrane region" description="Helical" evidence="7">
    <location>
        <begin position="102"/>
        <end position="123"/>
    </location>
</feature>
<name>A0A1I6KAD5_9EURY</name>
<keyword evidence="6 7" id="KW-0472">Membrane</keyword>
<reference evidence="9 10" key="1">
    <citation type="submission" date="2016-10" db="EMBL/GenBank/DDBJ databases">
        <authorList>
            <person name="de Groot N.N."/>
        </authorList>
    </citation>
    <scope>NUCLEOTIDE SEQUENCE [LARGE SCALE GENOMIC DNA]</scope>
    <source>
        <strain evidence="9 10">CGMCC 1.10457</strain>
    </source>
</reference>
<feature type="transmembrane region" description="Helical" evidence="7">
    <location>
        <begin position="320"/>
        <end position="340"/>
    </location>
</feature>
<proteinExistence type="inferred from homology"/>
<dbReference type="InterPro" id="IPR036259">
    <property type="entry name" value="MFS_trans_sf"/>
</dbReference>
<dbReference type="InterPro" id="IPR020846">
    <property type="entry name" value="MFS_dom"/>
</dbReference>
<dbReference type="InterPro" id="IPR044772">
    <property type="entry name" value="NO3_transporter"/>
</dbReference>
<evidence type="ECO:0000256" key="1">
    <source>
        <dbReference type="ARBA" id="ARBA00004141"/>
    </source>
</evidence>
<dbReference type="EMBL" id="FOZK01000001">
    <property type="protein sequence ID" value="SFR88192.1"/>
    <property type="molecule type" value="Genomic_DNA"/>
</dbReference>
<feature type="transmembrane region" description="Helical" evidence="7">
    <location>
        <begin position="77"/>
        <end position="96"/>
    </location>
</feature>
<feature type="transmembrane region" description="Helical" evidence="7">
    <location>
        <begin position="246"/>
        <end position="266"/>
    </location>
</feature>
<evidence type="ECO:0000313" key="10">
    <source>
        <dbReference type="Proteomes" id="UP000199062"/>
    </source>
</evidence>
<feature type="transmembrane region" description="Helical" evidence="7">
    <location>
        <begin position="352"/>
        <end position="376"/>
    </location>
</feature>
<keyword evidence="5" id="KW-0534">Nitrate assimilation</keyword>
<feature type="transmembrane region" description="Helical" evidence="7">
    <location>
        <begin position="12"/>
        <end position="34"/>
    </location>
</feature>
<evidence type="ECO:0000313" key="9">
    <source>
        <dbReference type="EMBL" id="SFR88192.1"/>
    </source>
</evidence>
<keyword evidence="10" id="KW-1185">Reference proteome</keyword>
<sequence>MGLIRMTRWRTLALATAGFNFSVIVWFSFAPFTGPIGDDFGLSLADVAVLASAAIWISPPGRAVAGWLADRFGASNVFGAVLAVVGVSSVASAYATDYVVFFAARLAVATAGLTFVVGVQHVAQWFPDEQLGLAQGLYAGLGNTGAAVGALALPRLFGTDWRSAFVVTGVGALAMGALYLLLGTDAPSESTAAENAENATLSSWLHIATRYGVVALALGYALSFGLEISMNSWLPTYFREGFGTDLVVASTFAAAFPLASGLLRPISGYVSDRLARGETNVLPWFTGRYREQWTLICVSTVVAAMVLLTAVGLTGNVLPTVAAVGLVGLCCGFTNGAIFAQVPAMFPDRSGAAAGIVGGVGTVGGIAFPVAFASVADVWTIHGGYAVVAVVVVPIVALNAWVARPEIAARANVDGFVSVESEGPQVEPGGD</sequence>
<evidence type="ECO:0000256" key="3">
    <source>
        <dbReference type="ARBA" id="ARBA00022692"/>
    </source>
</evidence>
<dbReference type="GO" id="GO:0015112">
    <property type="term" value="F:nitrate transmembrane transporter activity"/>
    <property type="evidence" value="ECO:0007669"/>
    <property type="project" value="InterPro"/>
</dbReference>
<comment type="similarity">
    <text evidence="2">Belongs to the major facilitator superfamily. Nitrate/nitrite porter (TC 2.A.1.8) family.</text>
</comment>
<organism evidence="9 10">
    <name type="scientific">Halomicrobium zhouii</name>
    <dbReference type="NCBI Taxonomy" id="767519"/>
    <lineage>
        <taxon>Archaea</taxon>
        <taxon>Methanobacteriati</taxon>
        <taxon>Methanobacteriota</taxon>
        <taxon>Stenosarchaea group</taxon>
        <taxon>Halobacteria</taxon>
        <taxon>Halobacteriales</taxon>
        <taxon>Haloarculaceae</taxon>
        <taxon>Halomicrobium</taxon>
    </lineage>
</organism>
<evidence type="ECO:0000256" key="7">
    <source>
        <dbReference type="SAM" id="Phobius"/>
    </source>
</evidence>
<keyword evidence="3 7" id="KW-0812">Transmembrane</keyword>
<dbReference type="PANTHER" id="PTHR23515">
    <property type="entry name" value="HIGH-AFFINITY NITRATE TRANSPORTER 2.3"/>
    <property type="match status" value="1"/>
</dbReference>
<keyword evidence="4 7" id="KW-1133">Transmembrane helix</keyword>
<dbReference type="GO" id="GO:0016020">
    <property type="term" value="C:membrane"/>
    <property type="evidence" value="ECO:0007669"/>
    <property type="project" value="UniProtKB-SubCell"/>
</dbReference>
<feature type="transmembrane region" description="Helical" evidence="7">
    <location>
        <begin position="163"/>
        <end position="182"/>
    </location>
</feature>
<evidence type="ECO:0000259" key="8">
    <source>
        <dbReference type="PROSITE" id="PS50850"/>
    </source>
</evidence>
<evidence type="ECO:0000256" key="5">
    <source>
        <dbReference type="ARBA" id="ARBA00023063"/>
    </source>
</evidence>
<dbReference type="Gene3D" id="1.20.1250.20">
    <property type="entry name" value="MFS general substrate transporter like domains"/>
    <property type="match status" value="2"/>
</dbReference>
<feature type="transmembrane region" description="Helical" evidence="7">
    <location>
        <begin position="382"/>
        <end position="402"/>
    </location>
</feature>
<dbReference type="Pfam" id="PF07690">
    <property type="entry name" value="MFS_1"/>
    <property type="match status" value="1"/>
</dbReference>
<dbReference type="InterPro" id="IPR011701">
    <property type="entry name" value="MFS"/>
</dbReference>
<feature type="transmembrane region" description="Helical" evidence="7">
    <location>
        <begin position="293"/>
        <end position="314"/>
    </location>
</feature>
<dbReference type="OrthoDB" id="341844at2157"/>
<evidence type="ECO:0000256" key="4">
    <source>
        <dbReference type="ARBA" id="ARBA00022989"/>
    </source>
</evidence>
<evidence type="ECO:0000256" key="2">
    <source>
        <dbReference type="ARBA" id="ARBA00008432"/>
    </source>
</evidence>
<accession>A0A1I6KAD5</accession>
<dbReference type="GO" id="GO:0042128">
    <property type="term" value="P:nitrate assimilation"/>
    <property type="evidence" value="ECO:0007669"/>
    <property type="project" value="UniProtKB-KW"/>
</dbReference>
<dbReference type="STRING" id="767519.SAMN05216559_0455"/>
<feature type="transmembrane region" description="Helical" evidence="7">
    <location>
        <begin position="203"/>
        <end position="226"/>
    </location>
</feature>
<feature type="domain" description="Major facilitator superfamily (MFS) profile" evidence="8">
    <location>
        <begin position="6"/>
        <end position="408"/>
    </location>
</feature>
<dbReference type="Proteomes" id="UP000199062">
    <property type="component" value="Unassembled WGS sequence"/>
</dbReference>
<gene>
    <name evidence="9" type="ORF">SAMN05216559_0455</name>
</gene>
<dbReference type="AlphaFoldDB" id="A0A1I6KAD5"/>
<dbReference type="RefSeq" id="WP_089813477.1">
    <property type="nucleotide sequence ID" value="NZ_FOZK01000001.1"/>
</dbReference>
<protein>
    <submittedName>
        <fullName evidence="9">MFS transporter, NNP family, nitrate/nitrite transporter</fullName>
    </submittedName>
</protein>
<dbReference type="PROSITE" id="PS50850">
    <property type="entry name" value="MFS"/>
    <property type="match status" value="1"/>
</dbReference>
<evidence type="ECO:0000256" key="6">
    <source>
        <dbReference type="ARBA" id="ARBA00023136"/>
    </source>
</evidence>
<comment type="subcellular location">
    <subcellularLocation>
        <location evidence="1">Membrane</location>
        <topology evidence="1">Multi-pass membrane protein</topology>
    </subcellularLocation>
</comment>